<evidence type="ECO:0000256" key="1">
    <source>
        <dbReference type="ARBA" id="ARBA00004571"/>
    </source>
</evidence>
<dbReference type="NCBIfam" id="TIGR01786">
    <property type="entry name" value="TonB-hemlactrns"/>
    <property type="match status" value="1"/>
</dbReference>
<comment type="subcellular location">
    <subcellularLocation>
        <location evidence="1 11">Cell outer membrane</location>
        <topology evidence="1 11">Multi-pass membrane protein</topology>
    </subcellularLocation>
</comment>
<name>A0AAE3SY22_9HYPH</name>
<organism evidence="16 17">
    <name type="scientific">Ectorhizobium quercum</name>
    <dbReference type="NCBI Taxonomy" id="2965071"/>
    <lineage>
        <taxon>Bacteria</taxon>
        <taxon>Pseudomonadati</taxon>
        <taxon>Pseudomonadota</taxon>
        <taxon>Alphaproteobacteria</taxon>
        <taxon>Hyphomicrobiales</taxon>
        <taxon>Rhizobiaceae</taxon>
        <taxon>Ectorhizobium</taxon>
    </lineage>
</organism>
<evidence type="ECO:0000256" key="10">
    <source>
        <dbReference type="ARBA" id="ARBA00023237"/>
    </source>
</evidence>
<protein>
    <submittedName>
        <fullName evidence="16">TonB-dependent hemoglobin/transferrin/lactoferrin family receptor</fullName>
    </submittedName>
</protein>
<keyword evidence="3 11" id="KW-0813">Transport</keyword>
<dbReference type="EMBL" id="JANFPI010000010">
    <property type="protein sequence ID" value="MCX8999714.1"/>
    <property type="molecule type" value="Genomic_DNA"/>
</dbReference>
<evidence type="ECO:0000256" key="8">
    <source>
        <dbReference type="ARBA" id="ARBA00023136"/>
    </source>
</evidence>
<dbReference type="GO" id="GO:0044718">
    <property type="term" value="P:siderophore transmembrane transport"/>
    <property type="evidence" value="ECO:0007669"/>
    <property type="project" value="TreeGrafter"/>
</dbReference>
<dbReference type="InterPro" id="IPR000531">
    <property type="entry name" value="Beta-barrel_TonB"/>
</dbReference>
<proteinExistence type="inferred from homology"/>
<accession>A0AAE3SY22</accession>
<keyword evidence="10 11" id="KW-0998">Cell outer membrane</keyword>
<evidence type="ECO:0000256" key="2">
    <source>
        <dbReference type="ARBA" id="ARBA00009810"/>
    </source>
</evidence>
<evidence type="ECO:0000256" key="3">
    <source>
        <dbReference type="ARBA" id="ARBA00022448"/>
    </source>
</evidence>
<evidence type="ECO:0000256" key="7">
    <source>
        <dbReference type="ARBA" id="ARBA00023077"/>
    </source>
</evidence>
<dbReference type="GO" id="GO:0015232">
    <property type="term" value="F:heme transmembrane transporter activity"/>
    <property type="evidence" value="ECO:0007669"/>
    <property type="project" value="InterPro"/>
</dbReference>
<dbReference type="PANTHER" id="PTHR30069:SF41">
    <property type="entry name" value="HEME_HEMOPEXIN UTILIZATION PROTEIN C"/>
    <property type="match status" value="1"/>
</dbReference>
<evidence type="ECO:0000259" key="14">
    <source>
        <dbReference type="Pfam" id="PF00593"/>
    </source>
</evidence>
<dbReference type="GO" id="GO:0009279">
    <property type="term" value="C:cell outer membrane"/>
    <property type="evidence" value="ECO:0007669"/>
    <property type="project" value="UniProtKB-SubCell"/>
</dbReference>
<keyword evidence="9 16" id="KW-0675">Receptor</keyword>
<dbReference type="GO" id="GO:0015344">
    <property type="term" value="F:siderophore uptake transmembrane transporter activity"/>
    <property type="evidence" value="ECO:0007669"/>
    <property type="project" value="TreeGrafter"/>
</dbReference>
<keyword evidence="7 13" id="KW-0798">TonB box</keyword>
<dbReference type="InterPro" id="IPR037066">
    <property type="entry name" value="Plug_dom_sf"/>
</dbReference>
<keyword evidence="4 11" id="KW-1134">Transmembrane beta strand</keyword>
<sequence length="746" mass="80757">MIGARQTAGGAPAVDGSTMLETIIVSGKTNRNAASGSGFQGTPDWVYQTPSSVSVVSREAIRNSATRNSRELFADVPGVVVSNDNAQSQGLNVNIRGLQDQTRINMMIDGARQNFQRSAHGSTGLTYVDPAFIRQVDIEKSGTSGVGGAASLGGSVNFRTLVADDLIEAGRNWGAEIDGTTGTNAYHFAGNASAAIRLSDSFSILGGISYKDVGKYDIGSRHPNTTNLGNVYDQMPWGSETWSGLLKTEMQPTDDTTLDLSWLHYDTEFAQGTDSNLQNDVNDVTNDTVTASFGWDPDSELIDLKTRLWYNRVKDEEHRSQRTSSMREVFVDYTMSGVGGSIENTSRFDLPIGNLSLNYGVEAFRDDGDTKANGDDITDDPDEAWWYQGANGSGTRDVVSGFANATLDHDDWLSVSGGIRYDYYTIDGSTTVFSELKQIKIDPDCVWRCATITIPQEAYAADVDLSGGAWSPTFGVTVKPADGLQLFAKYAHTYRPPTVMEAVMGGTHVGGASSGTGRFAPNPWIEPEQADTFEIGANLSYDSVFQAGDSFRAKAVAFYRRVDNYIAIGTVDLDEETYQTNFGAYVNLDGTTPMRGVELEANYDAGRYYIGGSFSYLDADYATTYTYNGTSHLTDSYILFVPPRTKFSLDGGVRFFEEKLTLGGRVTHVGAADKNIGGSASAGLVSSWQTGDYTLFDIYGSYKFNPKTTLRFAVNNVTDVAYVPALGQSTLPAPGRTVTASLNFKF</sequence>
<dbReference type="AlphaFoldDB" id="A0AAE3SY22"/>
<dbReference type="InterPro" id="IPR010917">
    <property type="entry name" value="TonB_rcpt_CS"/>
</dbReference>
<dbReference type="InterPro" id="IPR012910">
    <property type="entry name" value="Plug_dom"/>
</dbReference>
<dbReference type="CDD" id="cd01347">
    <property type="entry name" value="ligand_gated_channel"/>
    <property type="match status" value="1"/>
</dbReference>
<comment type="caution">
    <text evidence="16">The sequence shown here is derived from an EMBL/GenBank/DDBJ whole genome shotgun (WGS) entry which is preliminary data.</text>
</comment>
<dbReference type="PROSITE" id="PS01156">
    <property type="entry name" value="TONB_DEPENDENT_REC_2"/>
    <property type="match status" value="1"/>
</dbReference>
<dbReference type="InterPro" id="IPR011276">
    <property type="entry name" value="TonB_haem/Hb_rcpt"/>
</dbReference>
<evidence type="ECO:0000256" key="5">
    <source>
        <dbReference type="ARBA" id="ARBA00022692"/>
    </source>
</evidence>
<evidence type="ECO:0000256" key="6">
    <source>
        <dbReference type="ARBA" id="ARBA00022729"/>
    </source>
</evidence>
<dbReference type="NCBIfam" id="TIGR01785">
    <property type="entry name" value="TonB-hemin"/>
    <property type="match status" value="1"/>
</dbReference>
<feature type="domain" description="TonB-dependent receptor plug" evidence="15">
    <location>
        <begin position="47"/>
        <end position="154"/>
    </location>
</feature>
<evidence type="ECO:0000256" key="13">
    <source>
        <dbReference type="RuleBase" id="RU003357"/>
    </source>
</evidence>
<evidence type="ECO:0000313" key="17">
    <source>
        <dbReference type="Proteomes" id="UP001208771"/>
    </source>
</evidence>
<dbReference type="PROSITE" id="PS52016">
    <property type="entry name" value="TONB_DEPENDENT_REC_3"/>
    <property type="match status" value="1"/>
</dbReference>
<dbReference type="Gene3D" id="2.170.130.10">
    <property type="entry name" value="TonB-dependent receptor, plug domain"/>
    <property type="match status" value="1"/>
</dbReference>
<evidence type="ECO:0000313" key="16">
    <source>
        <dbReference type="EMBL" id="MCX8999714.1"/>
    </source>
</evidence>
<evidence type="ECO:0000256" key="4">
    <source>
        <dbReference type="ARBA" id="ARBA00022452"/>
    </source>
</evidence>
<dbReference type="Proteomes" id="UP001208771">
    <property type="component" value="Unassembled WGS sequence"/>
</dbReference>
<dbReference type="InterPro" id="IPR039426">
    <property type="entry name" value="TonB-dep_rcpt-like"/>
</dbReference>
<feature type="domain" description="TonB-dependent receptor-like beta-barrel" evidence="14">
    <location>
        <begin position="254"/>
        <end position="717"/>
    </location>
</feature>
<gene>
    <name evidence="16" type="ORF">NOF55_21650</name>
</gene>
<keyword evidence="6" id="KW-0732">Signal</keyword>
<keyword evidence="8 11" id="KW-0472">Membrane</keyword>
<keyword evidence="5 11" id="KW-0812">Transmembrane</keyword>
<keyword evidence="17" id="KW-1185">Reference proteome</keyword>
<dbReference type="Gene3D" id="2.40.170.20">
    <property type="entry name" value="TonB-dependent receptor, beta-barrel domain"/>
    <property type="match status" value="1"/>
</dbReference>
<feature type="short sequence motif" description="TonB C-terminal box" evidence="12">
    <location>
        <begin position="729"/>
        <end position="746"/>
    </location>
</feature>
<dbReference type="Pfam" id="PF07715">
    <property type="entry name" value="Plug"/>
    <property type="match status" value="1"/>
</dbReference>
<dbReference type="SUPFAM" id="SSF56935">
    <property type="entry name" value="Porins"/>
    <property type="match status" value="1"/>
</dbReference>
<dbReference type="PANTHER" id="PTHR30069">
    <property type="entry name" value="TONB-DEPENDENT OUTER MEMBRANE RECEPTOR"/>
    <property type="match status" value="1"/>
</dbReference>
<evidence type="ECO:0000256" key="9">
    <source>
        <dbReference type="ARBA" id="ARBA00023170"/>
    </source>
</evidence>
<dbReference type="InterPro" id="IPR010949">
    <property type="entry name" value="TonB_Hb/transfer/lactofer_rcpt"/>
</dbReference>
<evidence type="ECO:0000256" key="11">
    <source>
        <dbReference type="PROSITE-ProRule" id="PRU01360"/>
    </source>
</evidence>
<evidence type="ECO:0000256" key="12">
    <source>
        <dbReference type="PROSITE-ProRule" id="PRU10144"/>
    </source>
</evidence>
<evidence type="ECO:0000259" key="15">
    <source>
        <dbReference type="Pfam" id="PF07715"/>
    </source>
</evidence>
<dbReference type="InterPro" id="IPR036942">
    <property type="entry name" value="Beta-barrel_TonB_sf"/>
</dbReference>
<comment type="similarity">
    <text evidence="2 11 13">Belongs to the TonB-dependent receptor family.</text>
</comment>
<dbReference type="Pfam" id="PF00593">
    <property type="entry name" value="TonB_dep_Rec_b-barrel"/>
    <property type="match status" value="1"/>
</dbReference>
<reference evidence="16" key="1">
    <citation type="submission" date="2022-07" db="EMBL/GenBank/DDBJ databases">
        <title>Ectorhizobium quercum gen.nov., sp. nov.</title>
        <authorList>
            <person name="Ma T."/>
            <person name="Li Y."/>
        </authorList>
    </citation>
    <scope>NUCLEOTIDE SEQUENCE</scope>
    <source>
        <strain evidence="16">BDR2-2</strain>
    </source>
</reference>